<evidence type="ECO:0000256" key="3">
    <source>
        <dbReference type="ARBA" id="ARBA00022777"/>
    </source>
</evidence>
<keyword evidence="1" id="KW-0808">Transferase</keyword>
<dbReference type="PANTHER" id="PTHR43289">
    <property type="entry name" value="MITOGEN-ACTIVATED PROTEIN KINASE KINASE KINASE 20-RELATED"/>
    <property type="match status" value="1"/>
</dbReference>
<dbReference type="InterPro" id="IPR016187">
    <property type="entry name" value="CTDL_fold"/>
</dbReference>
<dbReference type="Gene3D" id="3.90.1580.10">
    <property type="entry name" value="paralog of FGE (formylglycine-generating enzyme)"/>
    <property type="match status" value="1"/>
</dbReference>
<dbReference type="SUPFAM" id="SSF56112">
    <property type="entry name" value="Protein kinase-like (PK-like)"/>
    <property type="match status" value="1"/>
</dbReference>
<feature type="compositionally biased region" description="Polar residues" evidence="5">
    <location>
        <begin position="525"/>
        <end position="538"/>
    </location>
</feature>
<evidence type="ECO:0000313" key="8">
    <source>
        <dbReference type="Proteomes" id="UP001595548"/>
    </source>
</evidence>
<feature type="domain" description="Protein kinase" evidence="6">
    <location>
        <begin position="6"/>
        <end position="260"/>
    </location>
</feature>
<dbReference type="PANTHER" id="PTHR43289:SF6">
    <property type="entry name" value="SERINE_THREONINE-PROTEIN KINASE NEKL-3"/>
    <property type="match status" value="1"/>
</dbReference>
<keyword evidence="2" id="KW-0547">Nucleotide-binding</keyword>
<keyword evidence="4" id="KW-0067">ATP-binding</keyword>
<dbReference type="SMART" id="SM00220">
    <property type="entry name" value="S_TKc"/>
    <property type="match status" value="1"/>
</dbReference>
<dbReference type="InterPro" id="IPR000719">
    <property type="entry name" value="Prot_kinase_dom"/>
</dbReference>
<keyword evidence="8" id="KW-1185">Reference proteome</keyword>
<dbReference type="PROSITE" id="PS00108">
    <property type="entry name" value="PROTEIN_KINASE_ST"/>
    <property type="match status" value="1"/>
</dbReference>
<evidence type="ECO:0000256" key="2">
    <source>
        <dbReference type="ARBA" id="ARBA00022741"/>
    </source>
</evidence>
<proteinExistence type="predicted"/>
<dbReference type="InterPro" id="IPR008271">
    <property type="entry name" value="Ser/Thr_kinase_AS"/>
</dbReference>
<protein>
    <submittedName>
        <fullName evidence="7">Bifunctional serine/threonine-protein kinase/formylglycine-generating enzyme family protein</fullName>
    </submittedName>
</protein>
<dbReference type="InterPro" id="IPR005532">
    <property type="entry name" value="SUMF_dom"/>
</dbReference>
<evidence type="ECO:0000256" key="1">
    <source>
        <dbReference type="ARBA" id="ARBA00022679"/>
    </source>
</evidence>
<dbReference type="EMBL" id="JBHRTL010000006">
    <property type="protein sequence ID" value="MFC3154952.1"/>
    <property type="molecule type" value="Genomic_DNA"/>
</dbReference>
<feature type="region of interest" description="Disordered" evidence="5">
    <location>
        <begin position="161"/>
        <end position="182"/>
    </location>
</feature>
<dbReference type="Proteomes" id="UP001595548">
    <property type="component" value="Unassembled WGS sequence"/>
</dbReference>
<dbReference type="PROSITE" id="PS50011">
    <property type="entry name" value="PROTEIN_KINASE_DOM"/>
    <property type="match status" value="1"/>
</dbReference>
<feature type="compositionally biased region" description="Acidic residues" evidence="5">
    <location>
        <begin position="514"/>
        <end position="524"/>
    </location>
</feature>
<dbReference type="RefSeq" id="WP_382415443.1">
    <property type="nucleotide sequence ID" value="NZ_AP031500.1"/>
</dbReference>
<feature type="compositionally biased region" description="Low complexity" evidence="5">
    <location>
        <begin position="406"/>
        <end position="418"/>
    </location>
</feature>
<evidence type="ECO:0000256" key="4">
    <source>
        <dbReference type="ARBA" id="ARBA00022840"/>
    </source>
</evidence>
<feature type="region of interest" description="Disordered" evidence="5">
    <location>
        <begin position="469"/>
        <end position="538"/>
    </location>
</feature>
<dbReference type="CDD" id="cd14014">
    <property type="entry name" value="STKc_PknB_like"/>
    <property type="match status" value="1"/>
</dbReference>
<evidence type="ECO:0000313" key="7">
    <source>
        <dbReference type="EMBL" id="MFC3154952.1"/>
    </source>
</evidence>
<comment type="caution">
    <text evidence="7">The sequence shown here is derived from an EMBL/GenBank/DDBJ whole genome shotgun (WGS) entry which is preliminary data.</text>
</comment>
<name>A0ABV7HMJ5_9GAMM</name>
<dbReference type="Gene3D" id="3.30.200.20">
    <property type="entry name" value="Phosphorylase Kinase, domain 1"/>
    <property type="match status" value="1"/>
</dbReference>
<reference evidence="8" key="1">
    <citation type="journal article" date="2019" name="Int. J. Syst. Evol. Microbiol.">
        <title>The Global Catalogue of Microorganisms (GCM) 10K type strain sequencing project: providing services to taxonomists for standard genome sequencing and annotation.</title>
        <authorList>
            <consortium name="The Broad Institute Genomics Platform"/>
            <consortium name="The Broad Institute Genome Sequencing Center for Infectious Disease"/>
            <person name="Wu L."/>
            <person name="Ma J."/>
        </authorList>
    </citation>
    <scope>NUCLEOTIDE SEQUENCE [LARGE SCALE GENOMIC DNA]</scope>
    <source>
        <strain evidence="8">KCTC 52141</strain>
    </source>
</reference>
<sequence>MYIPGYRIIRKINHGGMSTVYLAIQESVGRVVALKVMSPALNGDPSFSERFQREANIVGQLSHPNIVSIYDIGRHENLNYIAMDYLPGGSIHDKMLSGIGADTALEILREMASALDHAHEKGYIHRDIKPENILFRDGGSAVLTDFGVALARNSGPRATHAGTVVGTPHYMSPEQTRGKHSDGRSDLYSLGIVFYEMLTGAVPYQGDEAVAIALKHLASPLPKLPTQYRRYQDILDKLLDKEPGKRYQSGRELVVDIEMLQLKMREFGDSESDNQNLSQQLQTLTQTIWWRLAAGVSAACQSVWRNVRGLRFSRQQGFYQAPHESTALGDFSTRQNTLVATRLQKTVKQPGKLQWLFAMPAQHRLLAAGAASVFLLGLVLLAWLGTNPSEPQEGIKMASAKTPSVAVATSSSAQSSQANHQPNTNPTVSDNSGTPPTERHITKAPPATTLASSLEAANNDPRVMLPTATRASSAVSSTSSSTMTSSLSSASLSHQGAHGHSEPDTQSSSRSVDDEPQIAEDDSEATSGSAAKFSLTVTPEPQDARIRIMNIRAKYTPGIALKPGRYHIEVTAPGYRKYLHWVTLGEQPLTKTVNLIEQRAVGSIFSSTLASGGKGPAMVVVPAGRFSMGGPDANSQPTRTVTINQRFAVSQHEVTFSEYERFAKHKGMPLPGDNRWGRGDRPVINISWEEADMYAKWLSEQSDMHYRLPSEAEWEYVAKSGKKRDYPWGNEVKNASGNANCRRDCDSDFTGFFSGKTAPVGSFKANDFGIYDMAGNVSEWVADCYSDSYQGASNKADAHDQANCPARVIRGGSLKSDAAETTTYTRQFQPQHTYHEDVGIRLVTDL</sequence>
<feature type="region of interest" description="Disordered" evidence="5">
    <location>
        <begin position="406"/>
        <end position="449"/>
    </location>
</feature>
<dbReference type="Pfam" id="PF03781">
    <property type="entry name" value="FGE-sulfatase"/>
    <property type="match status" value="1"/>
</dbReference>
<evidence type="ECO:0000259" key="6">
    <source>
        <dbReference type="PROSITE" id="PS50011"/>
    </source>
</evidence>
<evidence type="ECO:0000256" key="5">
    <source>
        <dbReference type="SAM" id="MobiDB-lite"/>
    </source>
</evidence>
<feature type="compositionally biased region" description="Low complexity" evidence="5">
    <location>
        <begin position="469"/>
        <end position="493"/>
    </location>
</feature>
<organism evidence="7 8">
    <name type="scientific">Gilvimarinus japonicus</name>
    <dbReference type="NCBI Taxonomy" id="1796469"/>
    <lineage>
        <taxon>Bacteria</taxon>
        <taxon>Pseudomonadati</taxon>
        <taxon>Pseudomonadota</taxon>
        <taxon>Gammaproteobacteria</taxon>
        <taxon>Cellvibrionales</taxon>
        <taxon>Cellvibrionaceae</taxon>
        <taxon>Gilvimarinus</taxon>
    </lineage>
</organism>
<dbReference type="SUPFAM" id="SSF56436">
    <property type="entry name" value="C-type lectin-like"/>
    <property type="match status" value="1"/>
</dbReference>
<dbReference type="Pfam" id="PF00069">
    <property type="entry name" value="Pkinase"/>
    <property type="match status" value="1"/>
</dbReference>
<dbReference type="GO" id="GO:0016301">
    <property type="term" value="F:kinase activity"/>
    <property type="evidence" value="ECO:0007669"/>
    <property type="project" value="UniProtKB-KW"/>
</dbReference>
<dbReference type="InterPro" id="IPR011009">
    <property type="entry name" value="Kinase-like_dom_sf"/>
</dbReference>
<keyword evidence="3 7" id="KW-0418">Kinase</keyword>
<feature type="compositionally biased region" description="Polar residues" evidence="5">
    <location>
        <begin position="419"/>
        <end position="435"/>
    </location>
</feature>
<accession>A0ABV7HMJ5</accession>
<dbReference type="InterPro" id="IPR042095">
    <property type="entry name" value="SUMF_sf"/>
</dbReference>
<gene>
    <name evidence="7" type="ORF">ACFOEB_07035</name>
</gene>
<dbReference type="Gene3D" id="1.10.510.10">
    <property type="entry name" value="Transferase(Phosphotransferase) domain 1"/>
    <property type="match status" value="1"/>
</dbReference>